<dbReference type="AlphaFoldDB" id="A0AAU9EQ31"/>
<dbReference type="InterPro" id="IPR003018">
    <property type="entry name" value="GAF"/>
</dbReference>
<dbReference type="Pfam" id="PF01590">
    <property type="entry name" value="GAF"/>
    <property type="match status" value="1"/>
</dbReference>
<evidence type="ECO:0000313" key="2">
    <source>
        <dbReference type="EMBL" id="BEQ15234.1"/>
    </source>
</evidence>
<protein>
    <recommendedName>
        <fullName evidence="1">GAF domain-containing protein</fullName>
    </recommendedName>
</protein>
<proteinExistence type="predicted"/>
<sequence length="782" mass="88205">MLPKDPVLFPFECVLSLEPLIEFLQDKLASGCWPTNPVGSDLLDRLAKTPELRGPIQDLEALKKHQGLLLRLMSLVFPPVAWDTEAFAAVVPFALTPVLASPQFEELFINPPAGQQVRRNVDDATFFYGRTIKAYMFILECLYGLKQHMNYPLAVVVKEEATGLERHFAVQLDFRFVRPEAVGEPIVLSEKDLELAKKHISQPETLRRLLPPERFRLTGVTILKAVEVTTFETISALSRDLIDQETVMSQAGFLRLQERLRTYFGQGELVAGVAAVHQDQVIILNLGCRLEEDSLLCQTNQVPKEHLKGSLFEKLAQDGEMVVVPDVREEPGLAKFSADYGKSNLRSLLIAPLLYQGEFIGSLEVGLPGVDQFGPTDMALMTELQPLFTVAVKNALEDIDKQIQAVIKEQCTAVHPAVEWRFEQAAMRHLESRRQGRAQPMEDIVFHEVYPLFASSDIRGSSAKRNQAIAQDLARHLDLGLKVVRRAGESRPLPILSELAGRIERRLGRLQDGLKSGDETGLTEFMRSEVEVVFEDLAKQGPGVAEAVAAYREEVDPYLGTVYRQRRLFEKSVSMLNEGLAAYLDLEESAMQAVLPHYFERHRTDGVDHLIYLGASLSRESSFSRLYLSNFRLWQLMVTCGLAWLGEQLKEQMPVPLDAAHLILIQETPLNIRFRYDEKRFDVDGAYDVRHEIIRSRLDKAVIQGGERLTRPGRIAVVYSSPEEAREMRRHIEHLQEQGFLAPEVERHELEDLPGVRGLKALRVGINLESEALARRAQSFLG</sequence>
<organism evidence="2 3">
    <name type="scientific">Desulfoferula mesophila</name>
    <dbReference type="NCBI Taxonomy" id="3058419"/>
    <lineage>
        <taxon>Bacteria</taxon>
        <taxon>Pseudomonadati</taxon>
        <taxon>Thermodesulfobacteriota</taxon>
        <taxon>Desulfarculia</taxon>
        <taxon>Desulfarculales</taxon>
        <taxon>Desulfarculaceae</taxon>
        <taxon>Desulfoferula</taxon>
    </lineage>
</organism>
<dbReference type="SUPFAM" id="SSF55781">
    <property type="entry name" value="GAF domain-like"/>
    <property type="match status" value="1"/>
</dbReference>
<dbReference type="KEGG" id="dmp:FAK_23000"/>
<dbReference type="Gene3D" id="3.30.450.40">
    <property type="match status" value="1"/>
</dbReference>
<name>A0AAU9EQ31_9BACT</name>
<gene>
    <name evidence="2" type="ORF">FAK_23000</name>
</gene>
<reference evidence="3" key="1">
    <citation type="journal article" date="2023" name="Arch. Microbiol.">
        <title>Desulfoferula mesophilus gen. nov. sp. nov., a mesophilic sulfate-reducing bacterium isolated from a brackish lake sediment.</title>
        <authorList>
            <person name="Watanabe T."/>
            <person name="Yabe T."/>
            <person name="Tsuji J.M."/>
            <person name="Fukui M."/>
        </authorList>
    </citation>
    <scope>NUCLEOTIDE SEQUENCE [LARGE SCALE GENOMIC DNA]</scope>
    <source>
        <strain evidence="3">12FAK</strain>
    </source>
</reference>
<dbReference type="EMBL" id="AP028679">
    <property type="protein sequence ID" value="BEQ15234.1"/>
    <property type="molecule type" value="Genomic_DNA"/>
</dbReference>
<dbReference type="RefSeq" id="WP_338599365.1">
    <property type="nucleotide sequence ID" value="NZ_AP028679.1"/>
</dbReference>
<evidence type="ECO:0000259" key="1">
    <source>
        <dbReference type="Pfam" id="PF01590"/>
    </source>
</evidence>
<dbReference type="InterPro" id="IPR029016">
    <property type="entry name" value="GAF-like_dom_sf"/>
</dbReference>
<evidence type="ECO:0000313" key="3">
    <source>
        <dbReference type="Proteomes" id="UP001366166"/>
    </source>
</evidence>
<keyword evidence="3" id="KW-1185">Reference proteome</keyword>
<accession>A0AAU9EQ31</accession>
<feature type="domain" description="GAF" evidence="1">
    <location>
        <begin position="309"/>
        <end position="384"/>
    </location>
</feature>
<dbReference type="Proteomes" id="UP001366166">
    <property type="component" value="Chromosome"/>
</dbReference>